<comment type="caution">
    <text evidence="1">The sequence shown here is derived from an EMBL/GenBank/DDBJ whole genome shotgun (WGS) entry which is preliminary data.</text>
</comment>
<name>A0ACB9HFQ9_9ASTR</name>
<evidence type="ECO:0000313" key="1">
    <source>
        <dbReference type="EMBL" id="KAI3794639.1"/>
    </source>
</evidence>
<keyword evidence="2" id="KW-1185">Reference proteome</keyword>
<organism evidence="1 2">
    <name type="scientific">Smallanthus sonchifolius</name>
    <dbReference type="NCBI Taxonomy" id="185202"/>
    <lineage>
        <taxon>Eukaryota</taxon>
        <taxon>Viridiplantae</taxon>
        <taxon>Streptophyta</taxon>
        <taxon>Embryophyta</taxon>
        <taxon>Tracheophyta</taxon>
        <taxon>Spermatophyta</taxon>
        <taxon>Magnoliopsida</taxon>
        <taxon>eudicotyledons</taxon>
        <taxon>Gunneridae</taxon>
        <taxon>Pentapetalae</taxon>
        <taxon>asterids</taxon>
        <taxon>campanulids</taxon>
        <taxon>Asterales</taxon>
        <taxon>Asteraceae</taxon>
        <taxon>Asteroideae</taxon>
        <taxon>Heliantheae alliance</taxon>
        <taxon>Millerieae</taxon>
        <taxon>Smallanthus</taxon>
    </lineage>
</organism>
<dbReference type="Proteomes" id="UP001056120">
    <property type="component" value="Linkage Group LG12"/>
</dbReference>
<gene>
    <name evidence="1" type="ORF">L1987_37272</name>
</gene>
<proteinExistence type="predicted"/>
<dbReference type="EMBL" id="CM042029">
    <property type="protein sequence ID" value="KAI3794639.1"/>
    <property type="molecule type" value="Genomic_DNA"/>
</dbReference>
<protein>
    <submittedName>
        <fullName evidence="1">Uncharacterized protein</fullName>
    </submittedName>
</protein>
<reference evidence="2" key="1">
    <citation type="journal article" date="2022" name="Mol. Ecol. Resour.">
        <title>The genomes of chicory, endive, great burdock and yacon provide insights into Asteraceae palaeo-polyploidization history and plant inulin production.</title>
        <authorList>
            <person name="Fan W."/>
            <person name="Wang S."/>
            <person name="Wang H."/>
            <person name="Wang A."/>
            <person name="Jiang F."/>
            <person name="Liu H."/>
            <person name="Zhao H."/>
            <person name="Xu D."/>
            <person name="Zhang Y."/>
        </authorList>
    </citation>
    <scope>NUCLEOTIDE SEQUENCE [LARGE SCALE GENOMIC DNA]</scope>
    <source>
        <strain evidence="2">cv. Yunnan</strain>
    </source>
</reference>
<evidence type="ECO:0000313" key="2">
    <source>
        <dbReference type="Proteomes" id="UP001056120"/>
    </source>
</evidence>
<accession>A0ACB9HFQ9</accession>
<reference evidence="1 2" key="2">
    <citation type="journal article" date="2022" name="Mol. Ecol. Resour.">
        <title>The genomes of chicory, endive, great burdock and yacon provide insights into Asteraceae paleo-polyploidization history and plant inulin production.</title>
        <authorList>
            <person name="Fan W."/>
            <person name="Wang S."/>
            <person name="Wang H."/>
            <person name="Wang A."/>
            <person name="Jiang F."/>
            <person name="Liu H."/>
            <person name="Zhao H."/>
            <person name="Xu D."/>
            <person name="Zhang Y."/>
        </authorList>
    </citation>
    <scope>NUCLEOTIDE SEQUENCE [LARGE SCALE GENOMIC DNA]</scope>
    <source>
        <strain evidence="2">cv. Yunnan</strain>
        <tissue evidence="1">Leaves</tissue>
    </source>
</reference>
<sequence>MNLTGLERVGGDGACESALLVDKDSYLGENNSYVPISLLWTISESDYKNISCCVHSFRVEVDLGNNGTSVDSLKCIYDEFEKFEGNPYLKDGCQYKEECAKCRDSGGYCDYESKNNFTCEFISFSYYDHASKSPQGVILGVSISSDA</sequence>